<evidence type="ECO:0000259" key="2">
    <source>
        <dbReference type="Pfam" id="PF07727"/>
    </source>
</evidence>
<protein>
    <submittedName>
        <fullName evidence="4">Uncharacterized mitochondrial protein AtMg00810-like</fullName>
    </submittedName>
</protein>
<evidence type="ECO:0000256" key="1">
    <source>
        <dbReference type="SAM" id="MobiDB-lite"/>
    </source>
</evidence>
<dbReference type="SUPFAM" id="SSF56672">
    <property type="entry name" value="DNA/RNA polymerases"/>
    <property type="match status" value="1"/>
</dbReference>
<dbReference type="InterPro" id="IPR043502">
    <property type="entry name" value="DNA/RNA_pol_sf"/>
</dbReference>
<keyword evidence="3" id="KW-1185">Reference proteome</keyword>
<name>A0AB40C3J1_DIOCR</name>
<feature type="domain" description="Reverse transcriptase Ty1/copia-type" evidence="2">
    <location>
        <begin position="36"/>
        <end position="118"/>
    </location>
</feature>
<dbReference type="Pfam" id="PF07727">
    <property type="entry name" value="RVT_2"/>
    <property type="match status" value="1"/>
</dbReference>
<dbReference type="CDD" id="cd09272">
    <property type="entry name" value="RNase_HI_RT_Ty1"/>
    <property type="match status" value="1"/>
</dbReference>
<reference evidence="4" key="1">
    <citation type="submission" date="2025-08" db="UniProtKB">
        <authorList>
            <consortium name="RefSeq"/>
        </authorList>
    </citation>
    <scope>IDENTIFICATION</scope>
</reference>
<proteinExistence type="predicted"/>
<dbReference type="GeneID" id="120271610"/>
<dbReference type="PANTHER" id="PTHR11439">
    <property type="entry name" value="GAG-POL-RELATED RETROTRANSPOSON"/>
    <property type="match status" value="1"/>
</dbReference>
<dbReference type="InterPro" id="IPR013103">
    <property type="entry name" value="RVT_2"/>
</dbReference>
<dbReference type="RefSeq" id="XP_039134222.1">
    <property type="nucleotide sequence ID" value="XM_039278288.1"/>
</dbReference>
<dbReference type="PANTHER" id="PTHR11439:SF461">
    <property type="entry name" value="OS10G0432200 PROTEIN"/>
    <property type="match status" value="1"/>
</dbReference>
<feature type="region of interest" description="Disordered" evidence="1">
    <location>
        <begin position="1"/>
        <end position="24"/>
    </location>
</feature>
<dbReference type="AlphaFoldDB" id="A0AB40C3J1"/>
<sequence length="304" mass="34331">MERKKRDGGMEEGDDHGEYTFGQEGDTNGMTISIYPRAWFERFSIVVEAAGFTPSIHDPAVFIHSSSHGQTILLLYVDDMILTYDDSAHIAFVKQKLCETFLMTDLGPLSYFLGIEMELHLKLRASNGVLLPNPSRYRICQFDGASTSVHYAHLIRVFQYLCGTVSRGLFYSRQSTLQLQAYSDSTWASSPDDRVSITSYCIFLGSCLIVWKTKKKPTITKSCAKAEVRALASTVQEIAVDSVKHELTKHIGVDAHFTRCHVRAQTVSLHYFPTEVLVDDFITKAQTRDHHLFILSKLKTHDLP</sequence>
<accession>A0AB40C3J1</accession>
<dbReference type="Proteomes" id="UP001515500">
    <property type="component" value="Chromosome 11"/>
</dbReference>
<evidence type="ECO:0000313" key="4">
    <source>
        <dbReference type="RefSeq" id="XP_039134222.1"/>
    </source>
</evidence>
<organism evidence="3 4">
    <name type="scientific">Dioscorea cayennensis subsp. rotundata</name>
    <name type="common">White Guinea yam</name>
    <name type="synonym">Dioscorea rotundata</name>
    <dbReference type="NCBI Taxonomy" id="55577"/>
    <lineage>
        <taxon>Eukaryota</taxon>
        <taxon>Viridiplantae</taxon>
        <taxon>Streptophyta</taxon>
        <taxon>Embryophyta</taxon>
        <taxon>Tracheophyta</taxon>
        <taxon>Spermatophyta</taxon>
        <taxon>Magnoliopsida</taxon>
        <taxon>Liliopsida</taxon>
        <taxon>Dioscoreales</taxon>
        <taxon>Dioscoreaceae</taxon>
        <taxon>Dioscorea</taxon>
    </lineage>
</organism>
<gene>
    <name evidence="4" type="primary">LOC120271610</name>
</gene>
<evidence type="ECO:0000313" key="3">
    <source>
        <dbReference type="Proteomes" id="UP001515500"/>
    </source>
</evidence>